<evidence type="ECO:0000313" key="4">
    <source>
        <dbReference type="Proteomes" id="UP000070700"/>
    </source>
</evidence>
<dbReference type="AlphaFoldDB" id="A0A194WT53"/>
<evidence type="ECO:0000256" key="2">
    <source>
        <dbReference type="SAM" id="SignalP"/>
    </source>
</evidence>
<dbReference type="EMBL" id="KQ947428">
    <property type="protein sequence ID" value="KUJ10849.1"/>
    <property type="molecule type" value="Genomic_DNA"/>
</dbReference>
<accession>A0A194WT53</accession>
<dbReference type="InParanoid" id="A0A194WT53"/>
<evidence type="ECO:0000313" key="3">
    <source>
        <dbReference type="EMBL" id="KUJ10849.1"/>
    </source>
</evidence>
<protein>
    <submittedName>
        <fullName evidence="3">Uncharacterized protein</fullName>
    </submittedName>
</protein>
<feature type="region of interest" description="Disordered" evidence="1">
    <location>
        <begin position="298"/>
        <end position="322"/>
    </location>
</feature>
<organism evidence="3 4">
    <name type="scientific">Mollisia scopiformis</name>
    <name type="common">Conifer needle endophyte fungus</name>
    <name type="synonym">Phialocephala scopiformis</name>
    <dbReference type="NCBI Taxonomy" id="149040"/>
    <lineage>
        <taxon>Eukaryota</taxon>
        <taxon>Fungi</taxon>
        <taxon>Dikarya</taxon>
        <taxon>Ascomycota</taxon>
        <taxon>Pezizomycotina</taxon>
        <taxon>Leotiomycetes</taxon>
        <taxon>Helotiales</taxon>
        <taxon>Mollisiaceae</taxon>
        <taxon>Mollisia</taxon>
    </lineage>
</organism>
<dbReference type="KEGG" id="psco:LY89DRAFT_674960"/>
<feature type="chain" id="PRO_5008267480" evidence="2">
    <location>
        <begin position="23"/>
        <end position="322"/>
    </location>
</feature>
<evidence type="ECO:0000256" key="1">
    <source>
        <dbReference type="SAM" id="MobiDB-lite"/>
    </source>
</evidence>
<proteinExistence type="predicted"/>
<dbReference type="Proteomes" id="UP000070700">
    <property type="component" value="Unassembled WGS sequence"/>
</dbReference>
<keyword evidence="4" id="KW-1185">Reference proteome</keyword>
<sequence length="322" mass="35864">MRILQCAHVLLSVLSFLALSDCRIVGRTNNRVGARQEFHNELVRLEELARTRLPWNLNDADHLERLKLRTANGLKVRDDDEPPFELTGDQTSMVLNLWENTRFKVPVNNMFVKYDITTDNSIVMTTYSCYGCTAVVMCSAPGKLCIFAHFRQENGGKKDTWPKGQSQDVAFAIHVLEPINEAIKLYKDPLVLGGPLCIIFSPGISVPPRSFIYPWRIKGEGSINEAITDAFPSASILNIGYNYPTSKGDWGDDWGWGKLVLEWVGGASSCANGGSSLLNVFAEENWWRSLRFDDDGNPVTVDKTPCQSPVGSQDGFDGDVEL</sequence>
<dbReference type="RefSeq" id="XP_018065204.1">
    <property type="nucleotide sequence ID" value="XM_018213475.1"/>
</dbReference>
<keyword evidence="2" id="KW-0732">Signal</keyword>
<feature type="signal peptide" evidence="2">
    <location>
        <begin position="1"/>
        <end position="22"/>
    </location>
</feature>
<dbReference type="OrthoDB" id="3556826at2759"/>
<gene>
    <name evidence="3" type="ORF">LY89DRAFT_674960</name>
</gene>
<name>A0A194WT53_MOLSC</name>
<reference evidence="3 4" key="1">
    <citation type="submission" date="2015-10" db="EMBL/GenBank/DDBJ databases">
        <title>Full genome of DAOMC 229536 Phialocephala scopiformis, a fungal endophyte of spruce producing the potent anti-insectan compound rugulosin.</title>
        <authorList>
            <consortium name="DOE Joint Genome Institute"/>
            <person name="Walker A.K."/>
            <person name="Frasz S.L."/>
            <person name="Seifert K.A."/>
            <person name="Miller J.D."/>
            <person name="Mondo S.J."/>
            <person name="Labutti K."/>
            <person name="Lipzen A."/>
            <person name="Dockter R."/>
            <person name="Kennedy M."/>
            <person name="Grigoriev I.V."/>
            <person name="Spatafora J.W."/>
        </authorList>
    </citation>
    <scope>NUCLEOTIDE SEQUENCE [LARGE SCALE GENOMIC DNA]</scope>
    <source>
        <strain evidence="3 4">CBS 120377</strain>
    </source>
</reference>
<dbReference type="GeneID" id="28823201"/>